<dbReference type="PANTHER" id="PTHR38454">
    <property type="entry name" value="INTEGRAL MEMBRANE PROTEIN-RELATED"/>
    <property type="match status" value="1"/>
</dbReference>
<feature type="transmembrane region" description="Helical" evidence="1">
    <location>
        <begin position="94"/>
        <end position="124"/>
    </location>
</feature>
<dbReference type="InterPro" id="IPR018580">
    <property type="entry name" value="Uncharacterised_YfhO"/>
</dbReference>
<feature type="transmembrane region" description="Helical" evidence="1">
    <location>
        <begin position="360"/>
        <end position="381"/>
    </location>
</feature>
<dbReference type="Pfam" id="PF09586">
    <property type="entry name" value="YfhO"/>
    <property type="match status" value="1"/>
</dbReference>
<evidence type="ECO:0000313" key="2">
    <source>
        <dbReference type="EMBL" id="MFD1455297.1"/>
    </source>
</evidence>
<reference evidence="3" key="1">
    <citation type="journal article" date="2019" name="Int. J. Syst. Evol. Microbiol.">
        <title>The Global Catalogue of Microorganisms (GCM) 10K type strain sequencing project: providing services to taxonomists for standard genome sequencing and annotation.</title>
        <authorList>
            <consortium name="The Broad Institute Genomics Platform"/>
            <consortium name="The Broad Institute Genome Sequencing Center for Infectious Disease"/>
            <person name="Wu L."/>
            <person name="Ma J."/>
        </authorList>
    </citation>
    <scope>NUCLEOTIDE SEQUENCE [LARGE SCALE GENOMIC DNA]</scope>
    <source>
        <strain evidence="3">CCM 8979</strain>
    </source>
</reference>
<evidence type="ECO:0000313" key="3">
    <source>
        <dbReference type="Proteomes" id="UP001597189"/>
    </source>
</evidence>
<dbReference type="RefSeq" id="WP_203644625.1">
    <property type="nucleotide sequence ID" value="NZ_BOLN01000004.1"/>
</dbReference>
<name>A0ABW4D5P0_9LACO</name>
<feature type="transmembrane region" description="Helical" evidence="1">
    <location>
        <begin position="331"/>
        <end position="354"/>
    </location>
</feature>
<feature type="transmembrane region" description="Helical" evidence="1">
    <location>
        <begin position="844"/>
        <end position="863"/>
    </location>
</feature>
<dbReference type="PANTHER" id="PTHR38454:SF1">
    <property type="entry name" value="INTEGRAL MEMBRANE PROTEIN"/>
    <property type="match status" value="1"/>
</dbReference>
<dbReference type="Proteomes" id="UP001597189">
    <property type="component" value="Unassembled WGS sequence"/>
</dbReference>
<gene>
    <name evidence="2" type="ORF">ACFQ44_06305</name>
</gene>
<feature type="transmembrane region" description="Helical" evidence="1">
    <location>
        <begin position="393"/>
        <end position="414"/>
    </location>
</feature>
<dbReference type="EMBL" id="JBHTOD010000004">
    <property type="protein sequence ID" value="MFD1455297.1"/>
    <property type="molecule type" value="Genomic_DNA"/>
</dbReference>
<keyword evidence="3" id="KW-1185">Reference proteome</keyword>
<feature type="transmembrane region" description="Helical" evidence="1">
    <location>
        <begin position="198"/>
        <end position="218"/>
    </location>
</feature>
<feature type="transmembrane region" description="Helical" evidence="1">
    <location>
        <begin position="463"/>
        <end position="481"/>
    </location>
</feature>
<keyword evidence="1" id="KW-0812">Transmembrane</keyword>
<feature type="transmembrane region" description="Helical" evidence="1">
    <location>
        <begin position="66"/>
        <end position="88"/>
    </location>
</feature>
<proteinExistence type="predicted"/>
<evidence type="ECO:0000256" key="1">
    <source>
        <dbReference type="SAM" id="Phobius"/>
    </source>
</evidence>
<comment type="caution">
    <text evidence="2">The sequence shown here is derived from an EMBL/GenBank/DDBJ whole genome shotgun (WGS) entry which is preliminary data.</text>
</comment>
<feature type="transmembrane region" description="Helical" evidence="1">
    <location>
        <begin position="136"/>
        <end position="155"/>
    </location>
</feature>
<feature type="transmembrane region" description="Helical" evidence="1">
    <location>
        <begin position="299"/>
        <end position="319"/>
    </location>
</feature>
<feature type="transmembrane region" description="Helical" evidence="1">
    <location>
        <begin position="238"/>
        <end position="258"/>
    </location>
</feature>
<feature type="transmembrane region" description="Helical" evidence="1">
    <location>
        <begin position="15"/>
        <end position="36"/>
    </location>
</feature>
<protein>
    <submittedName>
        <fullName evidence="2">YfhO family protein</fullName>
    </submittedName>
</protein>
<keyword evidence="1" id="KW-1133">Transmembrane helix</keyword>
<sequence>MAALSAKKVWQNTGIAWLLALAIVAGVFLHAGVVPFGPHSLLMSDMGTQYIPLLTAMQHALKYQVFHLYSFSQSLGSVVVPTVAYYLLSPFNLIVVFFSAAQVPVAASLIVMTKIATIAATMTWYLQHHFRTPQRLTVTFALAFSFCGFVAVNYFDFMWLDSLIILPLVAGGIDRLVREQRPGMFFGWLLASIVTNYYLGYMTCLFAALYFVYVLVNWSAIRDVITRPADWYGRLSQFVLTAMFSGLSAAVILIPTGIGMLQTAKSATSAINWRPVPEFGLEIFSQFGVGATTYSQRLWHAPTVFVSSVVVVLVLTYFVHPRITKQRKWSAAGLLLALFLAMWVRTFNTIWHMMQAPAGFPFRNVFFLSFIMVELAFAAWQAEPRQIKRYWQWGLPAIQALSVVVGALFIKGMLKLVQGYSARLATYYRHIQTIHWTSVGLSVLSIGLAAVVIFATQKIWRKGLISLLVITEVGGNFMLAMRGSAFGHAQAYAVAYQAENRQMGQVNDPDGQLYRVQNDNTLINRAYTGHYNNYNDSLLFNFHGVAAYSSTLNEQTRQTLQKLGLFSDNVRRIGATGLTPLSELLLGVKDSVHLTGSQSVTTPSASYSGMGFAVSPALAAVQLSSDALRNQEALMQALRPQKQAYLAQAKLVSDHVKHVGVIHGVKTTYPEHHVLTMRATATGPVYFWAVNGGTKYATMQVNGRSIKPATNSNGQAVLLKLGDFKRGQLLTCRFAATYAVALYKTQIMSLRQSDFTKLVQDVRQQKLTLRTQESRFQTKLTGHVQGSAQKSELFLSIPYDTGWQARVNGKRVTAQRLVNGLMGLPIQPGKNRIQLTYHVPGGRLGLGISLASLLGFAGLSWYWRKRRQPAAKHAK</sequence>
<keyword evidence="1" id="KW-0472">Membrane</keyword>
<feature type="transmembrane region" description="Helical" evidence="1">
    <location>
        <begin position="434"/>
        <end position="456"/>
    </location>
</feature>
<organism evidence="2 3">
    <name type="scientific">Levilactobacillus lanxiensis</name>
    <dbReference type="NCBI Taxonomy" id="2799568"/>
    <lineage>
        <taxon>Bacteria</taxon>
        <taxon>Bacillati</taxon>
        <taxon>Bacillota</taxon>
        <taxon>Bacilli</taxon>
        <taxon>Lactobacillales</taxon>
        <taxon>Lactobacillaceae</taxon>
        <taxon>Levilactobacillus</taxon>
    </lineage>
</organism>
<accession>A0ABW4D5P0</accession>